<dbReference type="PANTHER" id="PTHR11994">
    <property type="entry name" value="60S RIBOSOMAL PROTEIN L11-RELATED"/>
    <property type="match status" value="1"/>
</dbReference>
<feature type="domain" description="Large ribosomal subunit protein uL5 C-terminal" evidence="5">
    <location>
        <begin position="123"/>
        <end position="223"/>
    </location>
</feature>
<dbReference type="Pfam" id="PF00673">
    <property type="entry name" value="Ribosomal_L5_C"/>
    <property type="match status" value="1"/>
</dbReference>
<gene>
    <name evidence="6" type="primary">rpl5</name>
</gene>
<dbReference type="RefSeq" id="YP_009478270.1">
    <property type="nucleotide sequence ID" value="NC_037479.1"/>
</dbReference>
<name>A0A2Z6BEM6_9CHLO</name>
<protein>
    <submittedName>
        <fullName evidence="6">50s ribosomal protein l5</fullName>
    </submittedName>
</protein>
<dbReference type="Pfam" id="PF00281">
    <property type="entry name" value="Ribosomal_L5"/>
    <property type="match status" value="1"/>
</dbReference>
<keyword evidence="2 6" id="KW-0689">Ribosomal protein</keyword>
<geneLocation type="chloroplast" evidence="6"/>
<keyword evidence="6" id="KW-0934">Plastid</keyword>
<evidence type="ECO:0000313" key="6">
    <source>
        <dbReference type="EMBL" id="BBD20177.1"/>
    </source>
</evidence>
<dbReference type="InterPro" id="IPR022803">
    <property type="entry name" value="Ribosomal_uL5_dom_sf"/>
</dbReference>
<keyword evidence="3" id="KW-0687">Ribonucleoprotein</keyword>
<comment type="similarity">
    <text evidence="1">Belongs to the universal ribosomal protein uL5 family.</text>
</comment>
<dbReference type="GeneID" id="36487642"/>
<dbReference type="GO" id="GO:0003735">
    <property type="term" value="F:structural constituent of ribosome"/>
    <property type="evidence" value="ECO:0007669"/>
    <property type="project" value="InterPro"/>
</dbReference>
<reference evidence="6" key="1">
    <citation type="journal article" date="2018" name="Sci. Rep.">
        <title>Multiple losses of photosynthesis and convergent reductive genome evolution in the colourless green algae Prototheca.</title>
        <authorList>
            <person name="Suzuki S."/>
            <person name="Endoh R."/>
            <person name="Manabe R.I."/>
            <person name="Ohkuma M."/>
            <person name="Hirakawa Y."/>
        </authorList>
    </citation>
    <scope>NUCLEOTIDE SEQUENCE</scope>
    <source>
        <strain evidence="6">JCM 9641</strain>
    </source>
</reference>
<evidence type="ECO:0000259" key="5">
    <source>
        <dbReference type="Pfam" id="PF00673"/>
    </source>
</evidence>
<sequence>MKFLRNSFVRFQKKEPFVFIMKILKNRSYNLQKDNNNFWIDSIIFTRQIIKSESHSGLKKIMKKEVLLIDKIVIHAGIGMMKTFPEYQKVFFKCLEKISGQKPIHTYSKNPISGFHLRENMIIGCYVTLRKKYMINFFNRLVKLILPSLYLFRGIDSTQFDGQGNFTISIYDITTFRELFESDMSAAEIREFDNFSEMNKFGLNITFVTPFSTDSEAIEYMSHTNLLIDPSVNLKNINNHFQSYKYNSSKFKLEKRLESNLRLDSAFSIMTMKFESNNFKSQIKTLTMTIANKVHYFLTEKPIVKTTVVSYSSNKNKFNQNI</sequence>
<dbReference type="EMBL" id="AP018372">
    <property type="protein sequence ID" value="BBD20177.1"/>
    <property type="molecule type" value="Genomic_DNA"/>
</dbReference>
<dbReference type="InterPro" id="IPR002132">
    <property type="entry name" value="Ribosomal_uL5"/>
</dbReference>
<dbReference type="Gene3D" id="3.30.1440.10">
    <property type="match status" value="1"/>
</dbReference>
<accession>A0A2Z6BEM6</accession>
<evidence type="ECO:0000256" key="1">
    <source>
        <dbReference type="ARBA" id="ARBA00008553"/>
    </source>
</evidence>
<dbReference type="GO" id="GO:0005840">
    <property type="term" value="C:ribosome"/>
    <property type="evidence" value="ECO:0007669"/>
    <property type="project" value="UniProtKB-KW"/>
</dbReference>
<evidence type="ECO:0000256" key="3">
    <source>
        <dbReference type="ARBA" id="ARBA00023274"/>
    </source>
</evidence>
<dbReference type="InterPro" id="IPR031309">
    <property type="entry name" value="Ribosomal_uL5_C"/>
</dbReference>
<evidence type="ECO:0000259" key="4">
    <source>
        <dbReference type="Pfam" id="PF00281"/>
    </source>
</evidence>
<dbReference type="SUPFAM" id="SSF55282">
    <property type="entry name" value="RL5-like"/>
    <property type="match status" value="1"/>
</dbReference>
<proteinExistence type="inferred from homology"/>
<feature type="domain" description="Large ribosomal subunit protein uL5 N-terminal" evidence="4">
    <location>
        <begin position="66"/>
        <end position="118"/>
    </location>
</feature>
<keyword evidence="6" id="KW-0150">Chloroplast</keyword>
<dbReference type="GO" id="GO:0006412">
    <property type="term" value="P:translation"/>
    <property type="evidence" value="ECO:0007669"/>
    <property type="project" value="InterPro"/>
</dbReference>
<dbReference type="GO" id="GO:1990904">
    <property type="term" value="C:ribonucleoprotein complex"/>
    <property type="evidence" value="ECO:0007669"/>
    <property type="project" value="UniProtKB-KW"/>
</dbReference>
<organism evidence="6">
    <name type="scientific">Prototheca stagnorum</name>
    <dbReference type="NCBI Taxonomy" id="215448"/>
    <lineage>
        <taxon>Eukaryota</taxon>
        <taxon>Viridiplantae</taxon>
        <taxon>Chlorophyta</taxon>
        <taxon>core chlorophytes</taxon>
        <taxon>Trebouxiophyceae</taxon>
        <taxon>Chlorellales</taxon>
        <taxon>Chlorellaceae</taxon>
        <taxon>Prototheca</taxon>
    </lineage>
</organism>
<dbReference type="AlphaFoldDB" id="A0A2Z6BEM6"/>
<evidence type="ECO:0000256" key="2">
    <source>
        <dbReference type="ARBA" id="ARBA00022980"/>
    </source>
</evidence>
<dbReference type="InterPro" id="IPR031310">
    <property type="entry name" value="Ribosomal_uL5_N"/>
</dbReference>